<dbReference type="GO" id="GO:0046872">
    <property type="term" value="F:metal ion binding"/>
    <property type="evidence" value="ECO:0007669"/>
    <property type="project" value="UniProtKB-UniRule"/>
</dbReference>
<comment type="similarity">
    <text evidence="6">Belongs to the peptidase M24A family. Methionine aminopeptidase type 1 subfamily.</text>
</comment>
<feature type="domain" description="Peptidase M24" evidence="8">
    <location>
        <begin position="25"/>
        <end position="253"/>
    </location>
</feature>
<keyword evidence="2 6" id="KW-0031">Aminopeptidase</keyword>
<dbReference type="Gene3D" id="3.90.230.10">
    <property type="entry name" value="Creatinase/methionine aminopeptidase superfamily"/>
    <property type="match status" value="1"/>
</dbReference>
<feature type="binding site" evidence="6">
    <location>
        <position position="246"/>
    </location>
    <ligand>
        <name>a divalent metal cation</name>
        <dbReference type="ChEBI" id="CHEBI:60240"/>
        <label>2</label>
        <note>catalytic</note>
    </ligand>
</feature>
<evidence type="ECO:0000313" key="10">
    <source>
        <dbReference type="Proteomes" id="UP000075787"/>
    </source>
</evidence>
<comment type="catalytic activity">
    <reaction evidence="6 7">
        <text>Release of N-terminal amino acids, preferentially methionine, from peptides and arylamides.</text>
        <dbReference type="EC" id="3.4.11.18"/>
    </reaction>
</comment>
<evidence type="ECO:0000256" key="1">
    <source>
        <dbReference type="ARBA" id="ARBA00002521"/>
    </source>
</evidence>
<dbReference type="RefSeq" id="WP_062763969.1">
    <property type="nucleotide sequence ID" value="NZ_CP121045.1"/>
</dbReference>
<dbReference type="InterPro" id="IPR036005">
    <property type="entry name" value="Creatinase/aminopeptidase-like"/>
</dbReference>
<dbReference type="NCBIfam" id="TIGR00500">
    <property type="entry name" value="met_pdase_I"/>
    <property type="match status" value="1"/>
</dbReference>
<dbReference type="OrthoDB" id="9802055at2"/>
<dbReference type="InterPro" id="IPR002467">
    <property type="entry name" value="Pept_M24A_MAP1"/>
</dbReference>
<evidence type="ECO:0000256" key="5">
    <source>
        <dbReference type="ARBA" id="ARBA00022801"/>
    </source>
</evidence>
<proteinExistence type="inferred from homology"/>
<feature type="binding site" evidence="6">
    <location>
        <position position="246"/>
    </location>
    <ligand>
        <name>a divalent metal cation</name>
        <dbReference type="ChEBI" id="CHEBI:60240"/>
        <label>1</label>
    </ligand>
</feature>
<sequence length="274" mass="29024">MTRLSIEADDTGRHTPIHGPEAIAALREAGRIAALTLDHIAPLIRPGISTAEIDHEADAFMRAAGAVAATIGYKGYAHASCISINHVAAHGIPSDTKRLKAGDIVNVDVTPLVDGWHGDTSRTFGVGRLPLKLKRLVLATFEAMWAGIDAVRPGARLGDIGAAIQARAAADRLTVLTSFCGHGTGRIFHDAPQVLHVGRAGDGMLLEPGMVFTIEPMLTTGRDRTTILPDGWTAVTADRAPTAQFEHTVAVTETGVEVLTLSPDDPSPRSWNFD</sequence>
<evidence type="ECO:0000256" key="6">
    <source>
        <dbReference type="HAMAP-Rule" id="MF_01974"/>
    </source>
</evidence>
<keyword evidence="4 6" id="KW-0479">Metal-binding</keyword>
<feature type="binding site" evidence="6">
    <location>
        <position position="182"/>
    </location>
    <ligand>
        <name>a divalent metal cation</name>
        <dbReference type="ChEBI" id="CHEBI:60240"/>
        <label>2</label>
        <note>catalytic</note>
    </ligand>
</feature>
<feature type="binding site" evidence="6">
    <location>
        <position position="108"/>
    </location>
    <ligand>
        <name>a divalent metal cation</name>
        <dbReference type="ChEBI" id="CHEBI:60240"/>
        <label>1</label>
    </ligand>
</feature>
<evidence type="ECO:0000256" key="7">
    <source>
        <dbReference type="RuleBase" id="RU003653"/>
    </source>
</evidence>
<dbReference type="PANTHER" id="PTHR43330">
    <property type="entry name" value="METHIONINE AMINOPEPTIDASE"/>
    <property type="match status" value="1"/>
</dbReference>
<dbReference type="GO" id="GO:0006508">
    <property type="term" value="P:proteolysis"/>
    <property type="evidence" value="ECO:0007669"/>
    <property type="project" value="UniProtKB-KW"/>
</dbReference>
<evidence type="ECO:0000313" key="9">
    <source>
        <dbReference type="EMBL" id="KYO52611.1"/>
    </source>
</evidence>
<evidence type="ECO:0000259" key="8">
    <source>
        <dbReference type="Pfam" id="PF00557"/>
    </source>
</evidence>
<dbReference type="SUPFAM" id="SSF55920">
    <property type="entry name" value="Creatinase/aminopeptidase"/>
    <property type="match status" value="1"/>
</dbReference>
<comment type="cofactor">
    <cofactor evidence="6">
        <name>Co(2+)</name>
        <dbReference type="ChEBI" id="CHEBI:48828"/>
    </cofactor>
    <cofactor evidence="6">
        <name>Zn(2+)</name>
        <dbReference type="ChEBI" id="CHEBI:29105"/>
    </cofactor>
    <cofactor evidence="6">
        <name>Mn(2+)</name>
        <dbReference type="ChEBI" id="CHEBI:29035"/>
    </cofactor>
    <cofactor evidence="6">
        <name>Fe(2+)</name>
        <dbReference type="ChEBI" id="CHEBI:29033"/>
    </cofactor>
    <text evidence="6">Binds 2 divalent metal cations per subunit. Has a high-affinity and a low affinity metal-binding site. The true nature of the physiological cofactor is under debate. The enzyme is active with cobalt, zinc, manganese or divalent iron ions. Most likely, methionine aminopeptidases function as mononuclear Fe(2+)-metalloproteases under physiological conditions, and the catalytically relevant metal-binding site has been assigned to the histidine-containing high-affinity site.</text>
</comment>
<dbReference type="EC" id="3.4.11.18" evidence="6 7"/>
<organism evidence="9 10">
    <name type="scientific">Tistrella mobilis</name>
    <dbReference type="NCBI Taxonomy" id="171437"/>
    <lineage>
        <taxon>Bacteria</taxon>
        <taxon>Pseudomonadati</taxon>
        <taxon>Pseudomonadota</taxon>
        <taxon>Alphaproteobacteria</taxon>
        <taxon>Geminicoccales</taxon>
        <taxon>Geminicoccaceae</taxon>
        <taxon>Tistrella</taxon>
    </lineage>
</organism>
<dbReference type="PANTHER" id="PTHR43330:SF27">
    <property type="entry name" value="METHIONINE AMINOPEPTIDASE"/>
    <property type="match status" value="1"/>
</dbReference>
<keyword evidence="5 6" id="KW-0378">Hydrolase</keyword>
<evidence type="ECO:0000256" key="3">
    <source>
        <dbReference type="ARBA" id="ARBA00022670"/>
    </source>
</evidence>
<dbReference type="Pfam" id="PF00557">
    <property type="entry name" value="Peptidase_M24"/>
    <property type="match status" value="1"/>
</dbReference>
<protein>
    <recommendedName>
        <fullName evidence="6 7">Methionine aminopeptidase</fullName>
        <shortName evidence="6">MAP</shortName>
        <shortName evidence="6">MetAP</shortName>
        <ecNumber evidence="6 7">3.4.11.18</ecNumber>
    </recommendedName>
    <alternativeName>
        <fullName evidence="6">Peptidase M</fullName>
    </alternativeName>
</protein>
<reference evidence="9 10" key="1">
    <citation type="submission" date="2015-12" db="EMBL/GenBank/DDBJ databases">
        <title>Genome sequence of Tistrella mobilis MCCC 1A02139.</title>
        <authorList>
            <person name="Lu L."/>
            <person name="Lai Q."/>
            <person name="Shao Z."/>
            <person name="Qian P."/>
        </authorList>
    </citation>
    <scope>NUCLEOTIDE SEQUENCE [LARGE SCALE GENOMIC DNA]</scope>
    <source>
        <strain evidence="9 10">MCCC 1A02139</strain>
    </source>
</reference>
<feature type="binding site" evidence="6">
    <location>
        <position position="189"/>
    </location>
    <ligand>
        <name>substrate</name>
    </ligand>
</feature>
<feature type="binding site" evidence="6">
    <location>
        <position position="119"/>
    </location>
    <ligand>
        <name>a divalent metal cation</name>
        <dbReference type="ChEBI" id="CHEBI:60240"/>
        <label>2</label>
        <note>catalytic</note>
    </ligand>
</feature>
<dbReference type="PRINTS" id="PR00599">
    <property type="entry name" value="MAPEPTIDASE"/>
</dbReference>
<comment type="subunit">
    <text evidence="6">Monomer.</text>
</comment>
<dbReference type="CDD" id="cd01086">
    <property type="entry name" value="MetAP1"/>
    <property type="match status" value="1"/>
</dbReference>
<dbReference type="GO" id="GO:0005829">
    <property type="term" value="C:cytosol"/>
    <property type="evidence" value="ECO:0007669"/>
    <property type="project" value="TreeGrafter"/>
</dbReference>
<evidence type="ECO:0000256" key="4">
    <source>
        <dbReference type="ARBA" id="ARBA00022723"/>
    </source>
</evidence>
<feature type="binding site" evidence="6">
    <location>
        <position position="90"/>
    </location>
    <ligand>
        <name>substrate</name>
    </ligand>
</feature>
<accession>A0A162L0H0</accession>
<dbReference type="GeneID" id="97243716"/>
<dbReference type="HAMAP" id="MF_01974">
    <property type="entry name" value="MetAP_1"/>
    <property type="match status" value="1"/>
</dbReference>
<comment type="caution">
    <text evidence="9">The sequence shown here is derived from an EMBL/GenBank/DDBJ whole genome shotgun (WGS) entry which is preliminary data.</text>
</comment>
<evidence type="ECO:0000256" key="2">
    <source>
        <dbReference type="ARBA" id="ARBA00022438"/>
    </source>
</evidence>
<name>A0A162L0H0_9PROT</name>
<dbReference type="GO" id="GO:0070006">
    <property type="term" value="F:metalloaminopeptidase activity"/>
    <property type="evidence" value="ECO:0007669"/>
    <property type="project" value="UniProtKB-UniRule"/>
</dbReference>
<dbReference type="Proteomes" id="UP000075787">
    <property type="component" value="Unassembled WGS sequence"/>
</dbReference>
<feature type="binding site" evidence="6">
    <location>
        <position position="119"/>
    </location>
    <ligand>
        <name>a divalent metal cation</name>
        <dbReference type="ChEBI" id="CHEBI:60240"/>
        <label>1</label>
    </ligand>
</feature>
<dbReference type="GO" id="GO:0004239">
    <property type="term" value="F:initiator methionyl aminopeptidase activity"/>
    <property type="evidence" value="ECO:0007669"/>
    <property type="project" value="UniProtKB-UniRule"/>
</dbReference>
<dbReference type="EMBL" id="LPZR01000153">
    <property type="protein sequence ID" value="KYO52611.1"/>
    <property type="molecule type" value="Genomic_DNA"/>
</dbReference>
<keyword evidence="3 6" id="KW-0645">Protease</keyword>
<dbReference type="InterPro" id="IPR000994">
    <property type="entry name" value="Pept_M24"/>
</dbReference>
<dbReference type="InterPro" id="IPR001714">
    <property type="entry name" value="Pept_M24_MAP"/>
</dbReference>
<comment type="function">
    <text evidence="1 6">Removes the N-terminal methionine from nascent proteins. The N-terminal methionine is often cleaved when the second residue in the primary sequence is small and uncharged (Met-Ala-, Cys, Gly, Pro, Ser, Thr, or Val). Requires deformylation of the N(alpha)-formylated initiator methionine before it can be hydrolyzed.</text>
</comment>
<gene>
    <name evidence="6" type="primary">map</name>
    <name evidence="9" type="ORF">AUP44_04610</name>
</gene>
<dbReference type="AlphaFoldDB" id="A0A162L0H0"/>
<feature type="binding site" evidence="6">
    <location>
        <position position="215"/>
    </location>
    <ligand>
        <name>a divalent metal cation</name>
        <dbReference type="ChEBI" id="CHEBI:60240"/>
        <label>2</label>
        <note>catalytic</note>
    </ligand>
</feature>